<evidence type="ECO:0000256" key="6">
    <source>
        <dbReference type="ARBA" id="ARBA00023136"/>
    </source>
</evidence>
<dbReference type="CDD" id="cd06854">
    <property type="entry name" value="GT_WbpL_WbcO_like"/>
    <property type="match status" value="1"/>
</dbReference>
<feature type="transmembrane region" description="Helical" evidence="7">
    <location>
        <begin position="6"/>
        <end position="23"/>
    </location>
</feature>
<sequence>MSGILYLMTFGLLFGAEVLYIRLAIRFRIIDQPNERSSHTRPTVRGGGIVFWLAACLAFVYQGFVRPFFFAGLTLVALISFLDDRFSLPRRYRFLVQLLSIGLLFRELQLEQVVGLWWIPGLVIGACGILNAYNFMDGINGITAFYSLVAGSTLLYINQLVEPFTEPLWAFFFVISLLVFTFFNARRKARCFAGDVGSISAGFIILFLLAGLLLKSGTLTYGLLLAVYGVDSGLTILHRLWLRENIFRPHKLHLFQLLVHRWQWSHLRVSAAYAGMQLVVNGAVLWLVQQKGAVQAMGSLGIVLILMAGYGWLKNRLLNQKPQTKPVAADAI</sequence>
<gene>
    <name evidence="8" type="ORF">ACFPMF_07580</name>
</gene>
<evidence type="ECO:0000256" key="3">
    <source>
        <dbReference type="ARBA" id="ARBA00022679"/>
    </source>
</evidence>
<proteinExistence type="predicted"/>
<protein>
    <submittedName>
        <fullName evidence="8">Glycosyltransferase family 4 protein</fullName>
    </submittedName>
</protein>
<dbReference type="EMBL" id="JBHSMA010000002">
    <property type="protein sequence ID" value="MFC5409160.1"/>
    <property type="molecule type" value="Genomic_DNA"/>
</dbReference>
<comment type="caution">
    <text evidence="8">The sequence shown here is derived from an EMBL/GenBank/DDBJ whole genome shotgun (WGS) entry which is preliminary data.</text>
</comment>
<evidence type="ECO:0000256" key="5">
    <source>
        <dbReference type="ARBA" id="ARBA00022989"/>
    </source>
</evidence>
<keyword evidence="5 7" id="KW-1133">Transmembrane helix</keyword>
<dbReference type="Proteomes" id="UP001596106">
    <property type="component" value="Unassembled WGS sequence"/>
</dbReference>
<keyword evidence="4 7" id="KW-0812">Transmembrane</keyword>
<keyword evidence="3" id="KW-0808">Transferase</keyword>
<feature type="transmembrane region" description="Helical" evidence="7">
    <location>
        <begin position="44"/>
        <end position="61"/>
    </location>
</feature>
<feature type="transmembrane region" description="Helical" evidence="7">
    <location>
        <begin position="167"/>
        <end position="185"/>
    </location>
</feature>
<keyword evidence="2" id="KW-1003">Cell membrane</keyword>
<feature type="transmembrane region" description="Helical" evidence="7">
    <location>
        <begin position="220"/>
        <end position="242"/>
    </location>
</feature>
<dbReference type="InterPro" id="IPR000715">
    <property type="entry name" value="Glycosyl_transferase_4"/>
</dbReference>
<evidence type="ECO:0000256" key="1">
    <source>
        <dbReference type="ARBA" id="ARBA00004651"/>
    </source>
</evidence>
<evidence type="ECO:0000256" key="7">
    <source>
        <dbReference type="SAM" id="Phobius"/>
    </source>
</evidence>
<organism evidence="8 9">
    <name type="scientific">Larkinella bovis</name>
    <dbReference type="NCBI Taxonomy" id="683041"/>
    <lineage>
        <taxon>Bacteria</taxon>
        <taxon>Pseudomonadati</taxon>
        <taxon>Bacteroidota</taxon>
        <taxon>Cytophagia</taxon>
        <taxon>Cytophagales</taxon>
        <taxon>Spirosomataceae</taxon>
        <taxon>Larkinella</taxon>
    </lineage>
</organism>
<feature type="transmembrane region" description="Helical" evidence="7">
    <location>
        <begin position="116"/>
        <end position="136"/>
    </location>
</feature>
<dbReference type="PANTHER" id="PTHR22926:SF3">
    <property type="entry name" value="UNDECAPRENYL-PHOSPHATE ALPHA-N-ACETYLGLUCOSAMINYL 1-PHOSPHATE TRANSFERASE"/>
    <property type="match status" value="1"/>
</dbReference>
<accession>A0ABW0I9B8</accession>
<dbReference type="RefSeq" id="WP_379842799.1">
    <property type="nucleotide sequence ID" value="NZ_JBHSMA010000002.1"/>
</dbReference>
<evidence type="ECO:0000256" key="2">
    <source>
        <dbReference type="ARBA" id="ARBA00022475"/>
    </source>
</evidence>
<evidence type="ECO:0000313" key="9">
    <source>
        <dbReference type="Proteomes" id="UP001596106"/>
    </source>
</evidence>
<comment type="subcellular location">
    <subcellularLocation>
        <location evidence="1">Cell membrane</location>
        <topology evidence="1">Multi-pass membrane protein</topology>
    </subcellularLocation>
</comment>
<reference evidence="9" key="1">
    <citation type="journal article" date="2019" name="Int. J. Syst. Evol. Microbiol.">
        <title>The Global Catalogue of Microorganisms (GCM) 10K type strain sequencing project: providing services to taxonomists for standard genome sequencing and annotation.</title>
        <authorList>
            <consortium name="The Broad Institute Genomics Platform"/>
            <consortium name="The Broad Institute Genome Sequencing Center for Infectious Disease"/>
            <person name="Wu L."/>
            <person name="Ma J."/>
        </authorList>
    </citation>
    <scope>NUCLEOTIDE SEQUENCE [LARGE SCALE GENOMIC DNA]</scope>
    <source>
        <strain evidence="9">CCUG 55250</strain>
    </source>
</reference>
<evidence type="ECO:0000256" key="4">
    <source>
        <dbReference type="ARBA" id="ARBA00022692"/>
    </source>
</evidence>
<evidence type="ECO:0000313" key="8">
    <source>
        <dbReference type="EMBL" id="MFC5409160.1"/>
    </source>
</evidence>
<keyword evidence="6 7" id="KW-0472">Membrane</keyword>
<name>A0ABW0I9B8_9BACT</name>
<feature type="transmembrane region" description="Helical" evidence="7">
    <location>
        <begin position="294"/>
        <end position="313"/>
    </location>
</feature>
<dbReference type="PANTHER" id="PTHR22926">
    <property type="entry name" value="PHOSPHO-N-ACETYLMURAMOYL-PENTAPEPTIDE-TRANSFERASE"/>
    <property type="match status" value="1"/>
</dbReference>
<dbReference type="Pfam" id="PF00953">
    <property type="entry name" value="Glycos_transf_4"/>
    <property type="match status" value="1"/>
</dbReference>
<feature type="transmembrane region" description="Helical" evidence="7">
    <location>
        <begin position="192"/>
        <end position="214"/>
    </location>
</feature>
<feature type="transmembrane region" description="Helical" evidence="7">
    <location>
        <begin position="143"/>
        <end position="161"/>
    </location>
</feature>
<feature type="transmembrane region" description="Helical" evidence="7">
    <location>
        <begin position="271"/>
        <end position="288"/>
    </location>
</feature>
<keyword evidence="9" id="KW-1185">Reference proteome</keyword>